<organism evidence="7 8">
    <name type="scientific">Linum tenue</name>
    <dbReference type="NCBI Taxonomy" id="586396"/>
    <lineage>
        <taxon>Eukaryota</taxon>
        <taxon>Viridiplantae</taxon>
        <taxon>Streptophyta</taxon>
        <taxon>Embryophyta</taxon>
        <taxon>Tracheophyta</taxon>
        <taxon>Spermatophyta</taxon>
        <taxon>Magnoliopsida</taxon>
        <taxon>eudicotyledons</taxon>
        <taxon>Gunneridae</taxon>
        <taxon>Pentapetalae</taxon>
        <taxon>rosids</taxon>
        <taxon>fabids</taxon>
        <taxon>Malpighiales</taxon>
        <taxon>Linaceae</taxon>
        <taxon>Linum</taxon>
    </lineage>
</organism>
<evidence type="ECO:0000313" key="8">
    <source>
        <dbReference type="Proteomes" id="UP001154282"/>
    </source>
</evidence>
<reference evidence="7" key="1">
    <citation type="submission" date="2022-08" db="EMBL/GenBank/DDBJ databases">
        <authorList>
            <person name="Gutierrez-Valencia J."/>
        </authorList>
    </citation>
    <scope>NUCLEOTIDE SEQUENCE</scope>
</reference>
<protein>
    <recommendedName>
        <fullName evidence="9">Ycf15</fullName>
    </recommendedName>
</protein>
<comment type="similarity">
    <text evidence="3">Belongs to the Ycf2 family.</text>
</comment>
<proteinExistence type="inferred from homology"/>
<dbReference type="Proteomes" id="UP001154282">
    <property type="component" value="Unassembled WGS sequence"/>
</dbReference>
<dbReference type="EMBL" id="CAMGYJ010000008">
    <property type="protein sequence ID" value="CAI0458000.1"/>
    <property type="molecule type" value="Genomic_DNA"/>
</dbReference>
<dbReference type="PANTHER" id="PTHR33078:SF100">
    <property type="entry name" value="PROTEIN YCF2"/>
    <property type="match status" value="1"/>
</dbReference>
<sequence>MSKGLLTSQIDPPTSIYKRWFIKNTQEKHFEFLIHRQRWLITNSSLSNRCFCSN</sequence>
<comment type="caution">
    <text evidence="7">The sequence shown here is derived from an EMBL/GenBank/DDBJ whole genome shotgun (WGS) entry which is preliminary data.</text>
</comment>
<accession>A0AAV0NHT8</accession>
<evidence type="ECO:0000256" key="5">
    <source>
        <dbReference type="ARBA" id="ARBA00022741"/>
    </source>
</evidence>
<dbReference type="GO" id="GO:0009536">
    <property type="term" value="C:plastid"/>
    <property type="evidence" value="ECO:0007669"/>
    <property type="project" value="UniProtKB-SubCell"/>
</dbReference>
<keyword evidence="4" id="KW-0934">Plastid</keyword>
<keyword evidence="5" id="KW-0547">Nucleotide-binding</keyword>
<dbReference type="PANTHER" id="PTHR33078">
    <property type="entry name" value="PROTEIN YCF2-RELATED"/>
    <property type="match status" value="1"/>
</dbReference>
<evidence type="ECO:0000313" key="7">
    <source>
        <dbReference type="EMBL" id="CAI0458000.1"/>
    </source>
</evidence>
<evidence type="ECO:0000256" key="2">
    <source>
        <dbReference type="ARBA" id="ARBA00004474"/>
    </source>
</evidence>
<evidence type="ECO:0008006" key="9">
    <source>
        <dbReference type="Google" id="ProtNLM"/>
    </source>
</evidence>
<comment type="subcellular location">
    <subcellularLocation>
        <location evidence="2">Plastid</location>
    </subcellularLocation>
</comment>
<dbReference type="GO" id="GO:0005524">
    <property type="term" value="F:ATP binding"/>
    <property type="evidence" value="ECO:0007669"/>
    <property type="project" value="UniProtKB-KW"/>
</dbReference>
<dbReference type="AlphaFoldDB" id="A0AAV0NHT8"/>
<keyword evidence="8" id="KW-1185">Reference proteome</keyword>
<evidence type="ECO:0000256" key="6">
    <source>
        <dbReference type="ARBA" id="ARBA00022840"/>
    </source>
</evidence>
<keyword evidence="6" id="KW-0067">ATP-binding</keyword>
<gene>
    <name evidence="7" type="ORF">LITE_LOCUS33342</name>
</gene>
<evidence type="ECO:0000256" key="3">
    <source>
        <dbReference type="ARBA" id="ARBA00009361"/>
    </source>
</evidence>
<evidence type="ECO:0000256" key="4">
    <source>
        <dbReference type="ARBA" id="ARBA00022640"/>
    </source>
</evidence>
<evidence type="ECO:0000256" key="1">
    <source>
        <dbReference type="ARBA" id="ARBA00002329"/>
    </source>
</evidence>
<comment type="function">
    <text evidence="1">Probable ATPase of unknown function. Its presence in a non-photosynthetic plant (Epifagus virginiana) and experiments in tobacco indicate that it has an essential function which is probably not related to photosynthesis.</text>
</comment>
<name>A0AAV0NHT8_9ROSI</name>